<sequence>MNTSSRIDADTKLTAVTASALTFLVWELCITFDDEVEFIWSKPSKSPIKWLFLFTRYVGLGSLAGSRFIGIGGDNPILSCTGFLVLQVTLMQALIILVELILALRVHALYNRDRRMGAFLLFLVVSEPIIAIIWLSSTVPNTEFDSLCNVVHINSRMTSLSFSIVATECILLLLTILKCISTSRTVRKSALIKLMLRDGTLGFLAVFSILIPASVLLDVSHGALVSVTNPWFNAVWSSAGCRLIVNMHRLSLEEQSHIAANSNPTLPMISTHINIEPPNMDTIDEVI</sequence>
<keyword evidence="2" id="KW-1185">Reference proteome</keyword>
<comment type="caution">
    <text evidence="1">The sequence shown here is derived from an EMBL/GenBank/DDBJ whole genome shotgun (WGS) entry which is preliminary data.</text>
</comment>
<reference evidence="1" key="1">
    <citation type="journal article" date="2021" name="New Phytol.">
        <title>Evolutionary innovations through gain and loss of genes in the ectomycorrhizal Boletales.</title>
        <authorList>
            <person name="Wu G."/>
            <person name="Miyauchi S."/>
            <person name="Morin E."/>
            <person name="Kuo A."/>
            <person name="Drula E."/>
            <person name="Varga T."/>
            <person name="Kohler A."/>
            <person name="Feng B."/>
            <person name="Cao Y."/>
            <person name="Lipzen A."/>
            <person name="Daum C."/>
            <person name="Hundley H."/>
            <person name="Pangilinan J."/>
            <person name="Johnson J."/>
            <person name="Barry K."/>
            <person name="LaButti K."/>
            <person name="Ng V."/>
            <person name="Ahrendt S."/>
            <person name="Min B."/>
            <person name="Choi I.G."/>
            <person name="Park H."/>
            <person name="Plett J.M."/>
            <person name="Magnuson J."/>
            <person name="Spatafora J.W."/>
            <person name="Nagy L.G."/>
            <person name="Henrissat B."/>
            <person name="Grigoriev I.V."/>
            <person name="Yang Z.L."/>
            <person name="Xu J."/>
            <person name="Martin F.M."/>
        </authorList>
    </citation>
    <scope>NUCLEOTIDE SEQUENCE</scope>
    <source>
        <strain evidence="1">KUC20120723A-06</strain>
    </source>
</reference>
<name>A0ACB8BA96_9AGAM</name>
<dbReference type="EMBL" id="MU266493">
    <property type="protein sequence ID" value="KAH7922220.1"/>
    <property type="molecule type" value="Genomic_DNA"/>
</dbReference>
<evidence type="ECO:0000313" key="2">
    <source>
        <dbReference type="Proteomes" id="UP000790709"/>
    </source>
</evidence>
<organism evidence="1 2">
    <name type="scientific">Leucogyrophana mollusca</name>
    <dbReference type="NCBI Taxonomy" id="85980"/>
    <lineage>
        <taxon>Eukaryota</taxon>
        <taxon>Fungi</taxon>
        <taxon>Dikarya</taxon>
        <taxon>Basidiomycota</taxon>
        <taxon>Agaricomycotina</taxon>
        <taxon>Agaricomycetes</taxon>
        <taxon>Agaricomycetidae</taxon>
        <taxon>Boletales</taxon>
        <taxon>Boletales incertae sedis</taxon>
        <taxon>Leucogyrophana</taxon>
    </lineage>
</organism>
<accession>A0ACB8BA96</accession>
<proteinExistence type="predicted"/>
<gene>
    <name evidence="1" type="ORF">BV22DRAFT_1131619</name>
</gene>
<evidence type="ECO:0000313" key="1">
    <source>
        <dbReference type="EMBL" id="KAH7922220.1"/>
    </source>
</evidence>
<protein>
    <submittedName>
        <fullName evidence="1">Uncharacterized protein</fullName>
    </submittedName>
</protein>
<dbReference type="Proteomes" id="UP000790709">
    <property type="component" value="Unassembled WGS sequence"/>
</dbReference>